<comment type="caution">
    <text evidence="3">The sequence shown here is derived from an EMBL/GenBank/DDBJ whole genome shotgun (WGS) entry which is preliminary data.</text>
</comment>
<evidence type="ECO:0008006" key="5">
    <source>
        <dbReference type="Google" id="ProtNLM"/>
    </source>
</evidence>
<dbReference type="Pfam" id="PF13855">
    <property type="entry name" value="LRR_8"/>
    <property type="match status" value="1"/>
</dbReference>
<evidence type="ECO:0000313" key="4">
    <source>
        <dbReference type="Proteomes" id="UP001208570"/>
    </source>
</evidence>
<dbReference type="InterPro" id="IPR050333">
    <property type="entry name" value="SLRP"/>
</dbReference>
<dbReference type="SMART" id="SM00369">
    <property type="entry name" value="LRR_TYP"/>
    <property type="match status" value="2"/>
</dbReference>
<dbReference type="EMBL" id="JAODUP010000125">
    <property type="protein sequence ID" value="KAK2160911.1"/>
    <property type="molecule type" value="Genomic_DNA"/>
</dbReference>
<dbReference type="AlphaFoldDB" id="A0AAD9JXX3"/>
<keyword evidence="1" id="KW-0433">Leucine-rich repeat</keyword>
<dbReference type="InterPro" id="IPR001611">
    <property type="entry name" value="Leu-rich_rpt"/>
</dbReference>
<evidence type="ECO:0000256" key="2">
    <source>
        <dbReference type="ARBA" id="ARBA00022737"/>
    </source>
</evidence>
<dbReference type="PANTHER" id="PTHR45712">
    <property type="entry name" value="AGAP008170-PA"/>
    <property type="match status" value="1"/>
</dbReference>
<keyword evidence="4" id="KW-1185">Reference proteome</keyword>
<gene>
    <name evidence="3" type="ORF">LSH36_125g07019</name>
</gene>
<dbReference type="Gene3D" id="3.80.10.10">
    <property type="entry name" value="Ribonuclease Inhibitor"/>
    <property type="match status" value="1"/>
</dbReference>
<accession>A0AAD9JXX3</accession>
<feature type="non-terminal residue" evidence="3">
    <location>
        <position position="1"/>
    </location>
</feature>
<evidence type="ECO:0000313" key="3">
    <source>
        <dbReference type="EMBL" id="KAK2160911.1"/>
    </source>
</evidence>
<sequence length="84" mass="9578">MSIFFLSNYPASRLLRNNLVENVSSTAFSHLPNLLSLDLSFNKIRQLPDDVFSQNKDLDDLSIGNNPIRTLPLDIFRSLNNISR</sequence>
<dbReference type="InterPro" id="IPR032675">
    <property type="entry name" value="LRR_dom_sf"/>
</dbReference>
<proteinExistence type="predicted"/>
<evidence type="ECO:0000256" key="1">
    <source>
        <dbReference type="ARBA" id="ARBA00022614"/>
    </source>
</evidence>
<dbReference type="PANTHER" id="PTHR45712:SF22">
    <property type="entry name" value="INSULIN-LIKE GROWTH FACTOR-BINDING PROTEIN COMPLEX ACID LABILE SUBUNIT"/>
    <property type="match status" value="1"/>
</dbReference>
<name>A0AAD9JXX3_9ANNE</name>
<protein>
    <recommendedName>
        <fullName evidence="5">Chaoptin</fullName>
    </recommendedName>
</protein>
<dbReference type="PROSITE" id="PS51450">
    <property type="entry name" value="LRR"/>
    <property type="match status" value="1"/>
</dbReference>
<dbReference type="SUPFAM" id="SSF52058">
    <property type="entry name" value="L domain-like"/>
    <property type="match status" value="1"/>
</dbReference>
<dbReference type="InterPro" id="IPR003591">
    <property type="entry name" value="Leu-rich_rpt_typical-subtyp"/>
</dbReference>
<reference evidence="3" key="1">
    <citation type="journal article" date="2023" name="Mol. Biol. Evol.">
        <title>Third-Generation Sequencing Reveals the Adaptive Role of the Epigenome in Three Deep-Sea Polychaetes.</title>
        <authorList>
            <person name="Perez M."/>
            <person name="Aroh O."/>
            <person name="Sun Y."/>
            <person name="Lan Y."/>
            <person name="Juniper S.K."/>
            <person name="Young C.R."/>
            <person name="Angers B."/>
            <person name="Qian P.Y."/>
        </authorList>
    </citation>
    <scope>NUCLEOTIDE SEQUENCE</scope>
    <source>
        <strain evidence="3">P08H-3</strain>
    </source>
</reference>
<keyword evidence="2" id="KW-0677">Repeat</keyword>
<organism evidence="3 4">
    <name type="scientific">Paralvinella palmiformis</name>
    <dbReference type="NCBI Taxonomy" id="53620"/>
    <lineage>
        <taxon>Eukaryota</taxon>
        <taxon>Metazoa</taxon>
        <taxon>Spiralia</taxon>
        <taxon>Lophotrochozoa</taxon>
        <taxon>Annelida</taxon>
        <taxon>Polychaeta</taxon>
        <taxon>Sedentaria</taxon>
        <taxon>Canalipalpata</taxon>
        <taxon>Terebellida</taxon>
        <taxon>Terebelliformia</taxon>
        <taxon>Alvinellidae</taxon>
        <taxon>Paralvinella</taxon>
    </lineage>
</organism>
<dbReference type="Proteomes" id="UP001208570">
    <property type="component" value="Unassembled WGS sequence"/>
</dbReference>